<evidence type="ECO:0000313" key="6">
    <source>
        <dbReference type="EMBL" id="PKR55860.1"/>
    </source>
</evidence>
<dbReference type="InterPro" id="IPR021868">
    <property type="entry name" value="Alpha_2_Macroglob_MG3"/>
</dbReference>
<dbReference type="Pfam" id="PF17972">
    <property type="entry name" value="bMG5"/>
    <property type="match status" value="1"/>
</dbReference>
<dbReference type="CDD" id="cd02891">
    <property type="entry name" value="A2M_like"/>
    <property type="match status" value="1"/>
</dbReference>
<gene>
    <name evidence="6" type="ORF">COO20_01155</name>
</gene>
<name>A0A2N3KZF4_9PROT</name>
<dbReference type="Pfam" id="PF11974">
    <property type="entry name" value="bMG3"/>
    <property type="match status" value="1"/>
</dbReference>
<dbReference type="Gene3D" id="1.20.1270.180">
    <property type="match status" value="1"/>
</dbReference>
<dbReference type="PANTHER" id="PTHR40094:SF1">
    <property type="entry name" value="UBIQUITIN DOMAIN-CONTAINING PROTEIN"/>
    <property type="match status" value="1"/>
</dbReference>
<dbReference type="RefSeq" id="WP_101263853.1">
    <property type="nucleotide sequence ID" value="NZ_NWTK01000001.1"/>
</dbReference>
<dbReference type="GO" id="GO:0005615">
    <property type="term" value="C:extracellular space"/>
    <property type="evidence" value="ECO:0007669"/>
    <property type="project" value="InterPro"/>
</dbReference>
<dbReference type="InterPro" id="IPR001599">
    <property type="entry name" value="Macroglobln_a2"/>
</dbReference>
<evidence type="ECO:0008006" key="8">
    <source>
        <dbReference type="Google" id="ProtNLM"/>
    </source>
</evidence>
<protein>
    <recommendedName>
        <fullName evidence="8">Alpha-2-macroglobulin</fullName>
    </recommendedName>
</protein>
<comment type="caution">
    <text evidence="6">The sequence shown here is derived from an EMBL/GenBank/DDBJ whole genome shotgun (WGS) entry which is preliminary data.</text>
</comment>
<dbReference type="OrthoDB" id="9767116at2"/>
<evidence type="ECO:0000256" key="3">
    <source>
        <dbReference type="SAM" id="SignalP"/>
    </source>
</evidence>
<dbReference type="SMART" id="SM01360">
    <property type="entry name" value="A2M"/>
    <property type="match status" value="1"/>
</dbReference>
<reference evidence="6 7" key="1">
    <citation type="submission" date="2017-09" db="EMBL/GenBank/DDBJ databases">
        <title>Biodiversity and function of Thalassospira species in the particle-attached aromatic-hydrocarbon-degrading consortia from the surface seawater of the South China Sea.</title>
        <authorList>
            <person name="Dong C."/>
            <person name="Liu R."/>
            <person name="Shao Z."/>
        </authorList>
    </citation>
    <scope>NUCLEOTIDE SEQUENCE [LARGE SCALE GENOMIC DNA]</scope>
    <source>
        <strain evidence="6 7">CSC1P2</strain>
    </source>
</reference>
<dbReference type="Proteomes" id="UP000233597">
    <property type="component" value="Unassembled WGS sequence"/>
</dbReference>
<dbReference type="InterPro" id="IPR047565">
    <property type="entry name" value="Alpha-macroglob_thiol-ester_cl"/>
</dbReference>
<dbReference type="InterPro" id="IPR041203">
    <property type="entry name" value="Bact_A2M_MG5"/>
</dbReference>
<dbReference type="InterPro" id="IPR049120">
    <property type="entry name" value="A2M_bMG2"/>
</dbReference>
<dbReference type="EMBL" id="NWTK01000001">
    <property type="protein sequence ID" value="PKR55860.1"/>
    <property type="molecule type" value="Genomic_DNA"/>
</dbReference>
<dbReference type="InterPro" id="IPR051802">
    <property type="entry name" value="YfhM-like"/>
</dbReference>
<evidence type="ECO:0000256" key="1">
    <source>
        <dbReference type="ARBA" id="ARBA00010556"/>
    </source>
</evidence>
<dbReference type="InterPro" id="IPR008930">
    <property type="entry name" value="Terpenoid_cyclase/PrenylTrfase"/>
</dbReference>
<comment type="similarity">
    <text evidence="1">Belongs to the protease inhibitor I39 (alpha-2-macroglobulin) family. Bacterial alpha-2-macroglobulin subfamily.</text>
</comment>
<dbReference type="PIRSF" id="PIRSF038980">
    <property type="entry name" value="A2M_bac"/>
    <property type="match status" value="1"/>
</dbReference>
<dbReference type="InterPro" id="IPR026284">
    <property type="entry name" value="A2MG_proteobact"/>
</dbReference>
<dbReference type="InterPro" id="IPR011626">
    <property type="entry name" value="Alpha-macroglobulin_TED"/>
</dbReference>
<evidence type="ECO:0000313" key="7">
    <source>
        <dbReference type="Proteomes" id="UP000233597"/>
    </source>
</evidence>
<dbReference type="PANTHER" id="PTHR40094">
    <property type="entry name" value="ALPHA-2-MACROGLOBULIN HOMOLOG"/>
    <property type="match status" value="1"/>
</dbReference>
<dbReference type="InterPro" id="IPR009739">
    <property type="entry name" value="LprI-like_N"/>
</dbReference>
<dbReference type="InterPro" id="IPR041246">
    <property type="entry name" value="Bact_MG10"/>
</dbReference>
<evidence type="ECO:0000259" key="4">
    <source>
        <dbReference type="SMART" id="SM01359"/>
    </source>
</evidence>
<dbReference type="InterPro" id="IPR041462">
    <property type="entry name" value="Bact_A2M_MG6"/>
</dbReference>
<dbReference type="Gene3D" id="2.60.40.1930">
    <property type="match status" value="1"/>
</dbReference>
<dbReference type="SMART" id="SM01359">
    <property type="entry name" value="A2M_N_2"/>
    <property type="match status" value="1"/>
</dbReference>
<feature type="domain" description="Alpha-2-macroglobulin bait region" evidence="4">
    <location>
        <begin position="816"/>
        <end position="965"/>
    </location>
</feature>
<sequence>MPCEKRLAAVFLFVFALFLPDLAHASETYPASFPCEKASTGIEKAICHNADLAALDVKMAQTYKQVMGEIDEVMQIGLQTDQQAWLRNVRNGCVLQKDENPDALRPETLQCLSAKYQDRIADLRAELKGDLKIAKVTANADKAVTETCFAFDHDLDVDQPLDVRSYIELEPARDYSARIANGKLCLMGLPHSQTTKVTLRKGLKGVYDFALAEDVSRDVMMGARKAEITLGTNNYVLPKSDSPVIPITTVNQDSVDLRFFRIVERNLVNTLTSNLLARRLDPWDMDNINEETGEEVWAGTLDVRNVPDQEVVTQIPLRDMVSDFKPGLYALVASAPDDDDRWSNKPTQWVVVTDLGLSAYNGEKGLSLQVRSLRSAAPVAGAKVRLVARNNAVLGEVKANDDGWADFPGSLMAGKGGKQALYLTAETSDGDFSFISLDQSPLELSDRGVSGHEPPAALQTYLYSDRGIYRPGEKIHLGYLLRDDLSAAQTGVPVTIVLYRPDGKEAFKTVQQPDDAGGGKVDIAISSAAATGKWHISAYSDPNGEPIGELSLQVEEFVPERLEVKASTTAPYMVFGQAMPLDVQTDYLFGAAGSGLMAGGDAFLQVDHHPFADLKNYYFGLQDDVAQVRKNFDGVKSNASGYADIRVPAFGRVDISSPLKVSLNVEVADIDGRPSRARLSLPLQANESLVGIRAGFEGDSLAYGQDAGFDGIVVDAKGQPLANRKLVIDWIREERDYNWYYQGGEWQSSYDKYDVPVGHENITADANGTVHFAQSFDRWGYYRAVVRDPITGSAADHTFRVGWWANGQSPDRPDQLNMSIKSADIQTGGQIDGFIKAPFEGHLVVTVAQKNVLWRHEYEMSGDGVEFHIPVDPKWGNGAYVLATAYRAGLDQVQQGAMGPVRSVAAHWVSFGKQDRTLNVALDVPGEIRPSTSIDVPVLITGAAIAAGEKVRVNVFAVDEGILRLTGFKAPKPEDALLGQQLLQLSYHDLYGHLIVPQKGDMGVLRSGGDEMGDGNQASLNSRVFKTVALASDTVLVDADGKGVAHFNLPDFNGKLRVFAVAYSNGAIGSGVTNMLVRAPVVADLLPPRFMAPGDHADFALRLQNLSGPEGAYKIRLETNDRLSVTNPAWQGEIAKGKPVENRFDVSADRVGQGKLTLNIDGPGGYHQVRSWDMEIRPAQAWQSNVGQRQLAAGETLDLDGAYLDMFRPETASLDVSLSTVPEIDVQRLITALDRYPYGCLEQTTSRAFPLLSFRDARDRWQGVEFDENSLDDKIRDGIDGVLAKQRTDGSFGLWNRHSDAEPWLTAYATDFLTTARAKGYDVLDARFENALDWMQNVVRSEQYSPEARAYMVLVLTRNDRYSKSALEYETTRILNDKIGSLAWAQLAAARVINGGTIDGFTLDNFTYFIGSERRYYHSYGSPLRDLAAILTLPVGIFASDGERLSLLGTVTEEAENQHYTSTQEKAWLLQAATSIATGAGKKLSLQVNDQPATNVQSYRVGLTPGQVRDHYRIENAGQGTAFVKWSATGIPAQPLVAASQGLSIKRQYFGMDGKPAKLDQVKTGDRFIVVLSGAAKNGLSHRALVVDLLPAGFEIEANARFPELEKRLSITPDDLSPTEFVAERDDRYVAAVNLGEDRYGDDKGSKYRLYYVVRAVTPGQYVHPAPFVEDMYKPAYFARGAMGNLVVSPVN</sequence>
<evidence type="ECO:0000259" key="5">
    <source>
        <dbReference type="SMART" id="SM01360"/>
    </source>
</evidence>
<dbReference type="InterPro" id="IPR002890">
    <property type="entry name" value="MG2"/>
</dbReference>
<dbReference type="Pfam" id="PF17962">
    <property type="entry name" value="bMG6"/>
    <property type="match status" value="1"/>
</dbReference>
<dbReference type="Pfam" id="PF07007">
    <property type="entry name" value="LprI"/>
    <property type="match status" value="1"/>
</dbReference>
<dbReference type="Pfam" id="PF07703">
    <property type="entry name" value="A2M_BRD"/>
    <property type="match status" value="1"/>
</dbReference>
<feature type="domain" description="Alpha-2-macroglobulin" evidence="5">
    <location>
        <begin position="1029"/>
        <end position="1117"/>
    </location>
</feature>
<dbReference type="Pfam" id="PF07678">
    <property type="entry name" value="TED_complement"/>
    <property type="match status" value="1"/>
</dbReference>
<organism evidence="6 7">
    <name type="scientific">Thalassospira marina</name>
    <dbReference type="NCBI Taxonomy" id="2048283"/>
    <lineage>
        <taxon>Bacteria</taxon>
        <taxon>Pseudomonadati</taxon>
        <taxon>Pseudomonadota</taxon>
        <taxon>Alphaproteobacteria</taxon>
        <taxon>Rhodospirillales</taxon>
        <taxon>Thalassospiraceae</taxon>
        <taxon>Thalassospira</taxon>
    </lineage>
</organism>
<dbReference type="Pfam" id="PF01835">
    <property type="entry name" value="MG2"/>
    <property type="match status" value="1"/>
</dbReference>
<dbReference type="Pfam" id="PF17973">
    <property type="entry name" value="bMG10"/>
    <property type="match status" value="1"/>
</dbReference>
<accession>A0A2N3KZF4</accession>
<dbReference type="SMART" id="SM01419">
    <property type="entry name" value="Thiol-ester_cl"/>
    <property type="match status" value="1"/>
</dbReference>
<dbReference type="GO" id="GO:0004866">
    <property type="term" value="F:endopeptidase inhibitor activity"/>
    <property type="evidence" value="ECO:0007669"/>
    <property type="project" value="InterPro"/>
</dbReference>
<dbReference type="SUPFAM" id="SSF48239">
    <property type="entry name" value="Terpenoid cyclases/Protein prenyltransferases"/>
    <property type="match status" value="1"/>
</dbReference>
<feature type="chain" id="PRO_5014884882" description="Alpha-2-macroglobulin" evidence="3">
    <location>
        <begin position="26"/>
        <end position="1692"/>
    </location>
</feature>
<evidence type="ECO:0000256" key="2">
    <source>
        <dbReference type="ARBA" id="ARBA00022729"/>
    </source>
</evidence>
<dbReference type="Gene3D" id="1.50.10.20">
    <property type="match status" value="1"/>
</dbReference>
<keyword evidence="2 3" id="KW-0732">Signal</keyword>
<dbReference type="InterPro" id="IPR011625">
    <property type="entry name" value="A2M_N_BRD"/>
</dbReference>
<proteinExistence type="inferred from homology"/>
<dbReference type="Pfam" id="PF21142">
    <property type="entry name" value="A2M_bMG2"/>
    <property type="match status" value="1"/>
</dbReference>
<feature type="signal peptide" evidence="3">
    <location>
        <begin position="1"/>
        <end position="25"/>
    </location>
</feature>